<dbReference type="EMBL" id="KQ434892">
    <property type="protein sequence ID" value="KZC10519.1"/>
    <property type="molecule type" value="Genomic_DNA"/>
</dbReference>
<dbReference type="PROSITE" id="PS00027">
    <property type="entry name" value="HOMEOBOX_1"/>
    <property type="match status" value="1"/>
</dbReference>
<dbReference type="SMART" id="SM00389">
    <property type="entry name" value="HOX"/>
    <property type="match status" value="1"/>
</dbReference>
<dbReference type="FunFam" id="1.10.10.60:FF:000252">
    <property type="entry name" value="Retinal homeobox protein Rx-B"/>
    <property type="match status" value="1"/>
</dbReference>
<evidence type="ECO:0000256" key="1">
    <source>
        <dbReference type="ARBA" id="ARBA00004123"/>
    </source>
</evidence>
<dbReference type="InterPro" id="IPR001356">
    <property type="entry name" value="HD"/>
</dbReference>
<comment type="similarity">
    <text evidence="10">Belongs to the paired homeobox family. Unc-4 subfamily.</text>
</comment>
<dbReference type="OMA" id="GQMFAPR"/>
<dbReference type="GO" id="GO:0000981">
    <property type="term" value="F:DNA-binding transcription factor activity, RNA polymerase II-specific"/>
    <property type="evidence" value="ECO:0007669"/>
    <property type="project" value="InterPro"/>
</dbReference>
<keyword evidence="9 11" id="KW-0539">Nucleus</keyword>
<dbReference type="PROSITE" id="PS50071">
    <property type="entry name" value="HOMEOBOX_2"/>
    <property type="match status" value="1"/>
</dbReference>
<dbReference type="STRING" id="178035.A0A154PF91"/>
<gene>
    <name evidence="15" type="ORF">WN55_01956</name>
</gene>
<dbReference type="InterPro" id="IPR017970">
    <property type="entry name" value="Homeobox_CS"/>
</dbReference>
<dbReference type="InterPro" id="IPR009057">
    <property type="entry name" value="Homeodomain-like_sf"/>
</dbReference>
<keyword evidence="16" id="KW-1185">Reference proteome</keyword>
<dbReference type="CDD" id="cd00086">
    <property type="entry name" value="homeodomain"/>
    <property type="match status" value="1"/>
</dbReference>
<evidence type="ECO:0000256" key="10">
    <source>
        <dbReference type="ARBA" id="ARBA00038351"/>
    </source>
</evidence>
<dbReference type="Gene3D" id="1.10.10.60">
    <property type="entry name" value="Homeodomain-like"/>
    <property type="match status" value="1"/>
</dbReference>
<evidence type="ECO:0000256" key="4">
    <source>
        <dbReference type="ARBA" id="ARBA00022902"/>
    </source>
</evidence>
<dbReference type="Pfam" id="PF00046">
    <property type="entry name" value="Homeodomain"/>
    <property type="match status" value="1"/>
</dbReference>
<proteinExistence type="inferred from homology"/>
<keyword evidence="8" id="KW-0804">Transcription</keyword>
<evidence type="ECO:0000313" key="16">
    <source>
        <dbReference type="Proteomes" id="UP000076502"/>
    </source>
</evidence>
<dbReference type="Proteomes" id="UP000076502">
    <property type="component" value="Unassembled WGS sequence"/>
</dbReference>
<dbReference type="PANTHER" id="PTHR46799">
    <property type="entry name" value="HOMEOBOX PROTEIN UNC-4 HOMOLOG"/>
    <property type="match status" value="1"/>
</dbReference>
<name>A0A154PF91_DUFNO</name>
<evidence type="ECO:0000256" key="11">
    <source>
        <dbReference type="PROSITE-ProRule" id="PRU00108"/>
    </source>
</evidence>
<feature type="compositionally biased region" description="Basic and acidic residues" evidence="13">
    <location>
        <begin position="139"/>
        <end position="149"/>
    </location>
</feature>
<evidence type="ECO:0000256" key="5">
    <source>
        <dbReference type="ARBA" id="ARBA00023015"/>
    </source>
</evidence>
<dbReference type="GO" id="GO:1990837">
    <property type="term" value="F:sequence-specific double-stranded DNA binding"/>
    <property type="evidence" value="ECO:0007669"/>
    <property type="project" value="TreeGrafter"/>
</dbReference>
<sequence length="440" mass="48390">MDGGPFDDPIFSDFGGRGGTGVHSIQVMLGLHGGHHGGDLMPTGGHLHKLDSSNSPPPHHQASHHHLQQQQQQKELKELELAGMYAPLPQTQDVTTSTSNAATPTSTTLQQGLQLGNPLKRKPEDPMNSLAPVSSEAQPAKKDSKKKTDNNGIKKKKTRTTFTAYQLDELEKAFERAPYPDVFAREELAVKLALSESRVQVWFQNRRAKWRKREPPRKTAGYMAAGSASPGLSGSFTSLNNTLNPFASPTTATAPPDAWAYSPAYDLAPHLNLLSPSNSPYSTSFGGPSNNGSAYSYATMLPQHDASLFSTPSGNTMRVHQDYMNASNSPPPPLTRNDYQTMVAAHSPPTHLANSMSEEDHQQNKQLDYVSGLSPPDKYQHEQPDYTQQQQQQQQQSQQDQKQDYGMHSPQGRQGMKDQVMVKSEPASQQNYVQLPPFLN</sequence>
<dbReference type="GO" id="GO:0005634">
    <property type="term" value="C:nucleus"/>
    <property type="evidence" value="ECO:0007669"/>
    <property type="project" value="UniProtKB-SubCell"/>
</dbReference>
<feature type="compositionally biased region" description="Low complexity" evidence="13">
    <location>
        <begin position="95"/>
        <end position="108"/>
    </location>
</feature>
<evidence type="ECO:0000256" key="2">
    <source>
        <dbReference type="ARBA" id="ARBA00022473"/>
    </source>
</evidence>
<feature type="domain" description="Homeobox" evidence="14">
    <location>
        <begin position="153"/>
        <end position="213"/>
    </location>
</feature>
<protein>
    <submittedName>
        <fullName evidence="15">Homeobox protein unc-4 like protein</fullName>
    </submittedName>
</protein>
<evidence type="ECO:0000256" key="6">
    <source>
        <dbReference type="ARBA" id="ARBA00023125"/>
    </source>
</evidence>
<feature type="region of interest" description="Disordered" evidence="13">
    <location>
        <begin position="36"/>
        <end position="74"/>
    </location>
</feature>
<evidence type="ECO:0000259" key="14">
    <source>
        <dbReference type="PROSITE" id="PS50071"/>
    </source>
</evidence>
<keyword evidence="6 11" id="KW-0238">DNA-binding</keyword>
<dbReference type="PANTHER" id="PTHR46799:SF1">
    <property type="entry name" value="HOMEOBOX PROTEIN UNC-4 HOMOLOG"/>
    <property type="match status" value="1"/>
</dbReference>
<organism evidence="15 16">
    <name type="scientific">Dufourea novaeangliae</name>
    <name type="common">Sweat bee</name>
    <dbReference type="NCBI Taxonomy" id="178035"/>
    <lineage>
        <taxon>Eukaryota</taxon>
        <taxon>Metazoa</taxon>
        <taxon>Ecdysozoa</taxon>
        <taxon>Arthropoda</taxon>
        <taxon>Hexapoda</taxon>
        <taxon>Insecta</taxon>
        <taxon>Pterygota</taxon>
        <taxon>Neoptera</taxon>
        <taxon>Endopterygota</taxon>
        <taxon>Hymenoptera</taxon>
        <taxon>Apocrita</taxon>
        <taxon>Aculeata</taxon>
        <taxon>Apoidea</taxon>
        <taxon>Anthophila</taxon>
        <taxon>Halictidae</taxon>
        <taxon>Rophitinae</taxon>
        <taxon>Dufourea</taxon>
    </lineage>
</organism>
<accession>A0A154PF91</accession>
<dbReference type="GO" id="GO:0030154">
    <property type="term" value="P:cell differentiation"/>
    <property type="evidence" value="ECO:0007669"/>
    <property type="project" value="UniProtKB-KW"/>
</dbReference>
<dbReference type="AlphaFoldDB" id="A0A154PF91"/>
<feature type="DNA-binding region" description="Homeobox" evidence="11">
    <location>
        <begin position="155"/>
        <end position="214"/>
    </location>
</feature>
<feature type="region of interest" description="Disordered" evidence="13">
    <location>
        <begin position="91"/>
        <end position="155"/>
    </location>
</feature>
<evidence type="ECO:0000256" key="8">
    <source>
        <dbReference type="ARBA" id="ARBA00023163"/>
    </source>
</evidence>
<keyword evidence="5" id="KW-0805">Transcription regulation</keyword>
<reference evidence="15 16" key="1">
    <citation type="submission" date="2015-07" db="EMBL/GenBank/DDBJ databases">
        <title>The genome of Dufourea novaeangliae.</title>
        <authorList>
            <person name="Pan H."/>
            <person name="Kapheim K."/>
        </authorList>
    </citation>
    <scope>NUCLEOTIDE SEQUENCE [LARGE SCALE GENOMIC DNA]</scope>
    <source>
        <strain evidence="15">0120121106</strain>
        <tissue evidence="15">Whole body</tissue>
    </source>
</reference>
<dbReference type="GO" id="GO:0007399">
    <property type="term" value="P:nervous system development"/>
    <property type="evidence" value="ECO:0007669"/>
    <property type="project" value="UniProtKB-KW"/>
</dbReference>
<dbReference type="OrthoDB" id="6159439at2759"/>
<keyword evidence="7 11" id="KW-0371">Homeobox</keyword>
<keyword evidence="2" id="KW-0217">Developmental protein</keyword>
<evidence type="ECO:0000256" key="13">
    <source>
        <dbReference type="SAM" id="MobiDB-lite"/>
    </source>
</evidence>
<feature type="region of interest" description="Disordered" evidence="13">
    <location>
        <begin position="349"/>
        <end position="440"/>
    </location>
</feature>
<keyword evidence="3" id="KW-0221">Differentiation</keyword>
<keyword evidence="4" id="KW-0524">Neurogenesis</keyword>
<dbReference type="SUPFAM" id="SSF46689">
    <property type="entry name" value="Homeodomain-like"/>
    <property type="match status" value="1"/>
</dbReference>
<evidence type="ECO:0000256" key="7">
    <source>
        <dbReference type="ARBA" id="ARBA00023155"/>
    </source>
</evidence>
<evidence type="ECO:0000256" key="3">
    <source>
        <dbReference type="ARBA" id="ARBA00022782"/>
    </source>
</evidence>
<evidence type="ECO:0000256" key="12">
    <source>
        <dbReference type="RuleBase" id="RU000682"/>
    </source>
</evidence>
<comment type="subcellular location">
    <subcellularLocation>
        <location evidence="1 11 12">Nucleus</location>
    </subcellularLocation>
</comment>
<evidence type="ECO:0000313" key="15">
    <source>
        <dbReference type="EMBL" id="KZC10519.1"/>
    </source>
</evidence>
<feature type="compositionally biased region" description="Low complexity" evidence="13">
    <location>
        <begin position="385"/>
        <end position="400"/>
    </location>
</feature>
<evidence type="ECO:0000256" key="9">
    <source>
        <dbReference type="ARBA" id="ARBA00023242"/>
    </source>
</evidence>